<feature type="compositionally biased region" description="Low complexity" evidence="2">
    <location>
        <begin position="1352"/>
        <end position="1379"/>
    </location>
</feature>
<feature type="coiled-coil region" evidence="1">
    <location>
        <begin position="589"/>
        <end position="858"/>
    </location>
</feature>
<dbReference type="GO" id="GO:0005813">
    <property type="term" value="C:centrosome"/>
    <property type="evidence" value="ECO:0007669"/>
    <property type="project" value="TreeGrafter"/>
</dbReference>
<dbReference type="PANTHER" id="PTHR18947:SF28">
    <property type="entry name" value="GIRDIN, ISOFORM A"/>
    <property type="match status" value="1"/>
</dbReference>
<dbReference type="GO" id="GO:0005737">
    <property type="term" value="C:cytoplasm"/>
    <property type="evidence" value="ECO:0007669"/>
    <property type="project" value="TreeGrafter"/>
</dbReference>
<evidence type="ECO:0000313" key="3">
    <source>
        <dbReference type="EMBL" id="CAD2170102.1"/>
    </source>
</evidence>
<accession>A0A6V7V5B2</accession>
<feature type="compositionally biased region" description="Pro residues" evidence="2">
    <location>
        <begin position="1323"/>
        <end position="1333"/>
    </location>
</feature>
<keyword evidence="1" id="KW-0175">Coiled coil</keyword>
<feature type="region of interest" description="Disordered" evidence="2">
    <location>
        <begin position="1521"/>
        <end position="1568"/>
    </location>
</feature>
<feature type="compositionally biased region" description="Low complexity" evidence="2">
    <location>
        <begin position="1547"/>
        <end position="1567"/>
    </location>
</feature>
<reference evidence="3 4" key="1">
    <citation type="submission" date="2020-08" db="EMBL/GenBank/DDBJ databases">
        <authorList>
            <person name="Koutsovoulos G."/>
            <person name="Danchin GJ E."/>
        </authorList>
    </citation>
    <scope>NUCLEOTIDE SEQUENCE [LARGE SCALE GENOMIC DNA]</scope>
</reference>
<feature type="region of interest" description="Disordered" evidence="2">
    <location>
        <begin position="1745"/>
        <end position="1783"/>
    </location>
</feature>
<feature type="coiled-coil region" evidence="1">
    <location>
        <begin position="1171"/>
        <end position="1258"/>
    </location>
</feature>
<comment type="caution">
    <text evidence="3">The sequence shown here is derived from an EMBL/GenBank/DDBJ whole genome shotgun (WGS) entry which is preliminary data.</text>
</comment>
<feature type="compositionally biased region" description="Polar residues" evidence="2">
    <location>
        <begin position="1392"/>
        <end position="1411"/>
    </location>
</feature>
<dbReference type="InterPro" id="IPR036872">
    <property type="entry name" value="CH_dom_sf"/>
</dbReference>
<dbReference type="GO" id="GO:0051959">
    <property type="term" value="F:dynein light intermediate chain binding"/>
    <property type="evidence" value="ECO:0007669"/>
    <property type="project" value="TreeGrafter"/>
</dbReference>
<feature type="compositionally biased region" description="Polar residues" evidence="2">
    <location>
        <begin position="1459"/>
        <end position="1469"/>
    </location>
</feature>
<feature type="compositionally biased region" description="Polar residues" evidence="2">
    <location>
        <begin position="1337"/>
        <end position="1351"/>
    </location>
</feature>
<evidence type="ECO:0000313" key="4">
    <source>
        <dbReference type="Proteomes" id="UP000580250"/>
    </source>
</evidence>
<dbReference type="GO" id="GO:0008017">
    <property type="term" value="F:microtubule binding"/>
    <property type="evidence" value="ECO:0007669"/>
    <property type="project" value="TreeGrafter"/>
</dbReference>
<feature type="coiled-coil region" evidence="1">
    <location>
        <begin position="995"/>
        <end position="1024"/>
    </location>
</feature>
<dbReference type="SUPFAM" id="SSF116907">
    <property type="entry name" value="Hook domain"/>
    <property type="match status" value="1"/>
</dbReference>
<sequence length="1981" mass="226084">MDEQRFWSSALGEWICDCVCGTSLHYSKHSNPNLHGTIISESTWRSPANTDLQLRYSELCDSIALNLLFCFLSSANDHQQQQSAAFLLFPSFTLTTTFKNFLPPIEDHQLHNCDRQNNFTVERSESLSSGFSSENNNNNHVICAGNCQSIVKRLRQFHQLLRALCLFYQSNSLLIITLPKIHCIARSPSSEISGHEMQKLLALLLGAAVQSPQRERFIERIKHMRPEIQSELVEEIQRVTSNSTNTNSPVVNLDSLLAELEQQPSSASTDEEAADKTTEEGIESNNQRVVTLLERVIRERDEFTNELFEMAADMEQEGSSGSSSSGMATASSSCNGDISVLNNNKCVSNNGARSPSPNALDRHLSVELAAAKGELRKLRNENDEKDEILQEMQDELQQQRIEIGRLQAERLELVKDARAAKDYRDEMDCMQHKLNRLERLEAENEKLRSRLNEMDYYKNRANHLKEDNKIMHETNQVMEEQLEQYQKKISAHLEVETKLIEAQGNVKSLQLDMTKTRERIEELLLENGRLERELRVNRQKCSELERQICSLTEFDSPRIGLDNCNGSNTSLFNESSLLAQLEAHNQSQILELQLDNKKLKAQLENKERNSKSANPAELFEIRKELAEKEKILTEKDENIKNLFIKLETANKKVEENTERFQKEQQNVEKLKHQLVEFKRTNVPLKTHQTLMERLEGVEQKNQELERHLTEEKEQYELIKDEKDEVENQLQKMCIQQRDIRAELDSIKEKHQTEINQWEKQKKSFEAEKSALKIRLELLETKEQALIVAEQNAENLTRKLVDLQKDLAQSEAKREFSFEELEKEKQKLNAEIRKGQRFREELATERGRLRDLLERLRSVCLMAINSSDNCCLEPNCLNDDIQLIAVIDDLLMKALSSARHEADSLRIQQQKQIRELDDLKRDIQSLRRTGHELNASDDKLLVENRNIKEQVILLQERLQKAHSDECTRAAELLAAKREIEELQQKSFITSRQTAELASLQIAIKNKDKQEEQHKQELAVARLQAETAIKANTESLKRLESLELIHSALASDHDRLQNLHQMLSSDYDRVITLQKKLKGEKSLNEQTLKADFLRERSNLELELEKERTERQREVRKVSELEIELDRVNRELNELKRDQNSIANRSDTCLDELRRLRISECAQKSTICNLNVIIQQLNNALTEKDLELANLRRQVEMLRQYTGDENRTLIRQIELLLVQNQQLHNRSDAFYNEQKELQEKLQHLRRHKEKLEEKIMEQYKAMDSRKLERPTFMKRAAKALIAKSPSRKGKVGKDGNSASDKSEESSIYSTENELLNVGGHRTPTVGSPPPPPPCPGPTTLSEHSNGFSNGTYSFHHSQNASNGNQNHHQQQNQPHQNNHYQSPANSPLQARKHSSFTTQSTKIQNFGKAQSTNIGVPPVPPHKHSTNNQSPLRCPKPPPLILHNRQQSSDSNNSFIPKETSIKTPTQNSSMVQRFFQRSSLLRRSTPVQQRRSILTPRPSLTITEEGNDASFLRPSSVAIHLPSNYVPVSTPNPPLNTRDLPEGKADMFSASSPANPSSNSSSTSSTPSALPRLLQCRERARKIFPHSRAASTATACSSSLYSSISSNFYNQQQNIDRPRIIEQSSHSANGSNNFNSPIMLMRARNGRIGGSLRYPPSSTPPMARSFPAPPWRNSSINGRKQEEFVKSTNQNDSNIQKLPACCKVMQADVLPEEEERVINRMTQSVLPNHQKTQIQQPRIISQSSTTSLLPKRAPPLLSTQNNQQQFTNRPPPPPYPGNSSVHSINAGQSNKVFDDFRVNGIGQTNNLNKNNNHKVTCSPNIHCNDDNNNNNLIPCDTSTPKSVVDSPNSSIKNFHYQPHTQLVNNIPSPIEFSRANNVNGLKKVDSSPSTPQPSRNVLCLDTKKSLVVPNKDSQKITENLNIERPERVPSIYENVSKNGENSEINEKEIKEELNNNKTIEKPSSDVGERRGDKRAIWYELGCV</sequence>
<feature type="coiled-coil region" evidence="1">
    <location>
        <begin position="1087"/>
        <end position="1142"/>
    </location>
</feature>
<gene>
    <name evidence="3" type="ORF">MENT_LOCUS21477</name>
</gene>
<dbReference type="GO" id="GO:0031122">
    <property type="term" value="P:cytoplasmic microtubule organization"/>
    <property type="evidence" value="ECO:0007669"/>
    <property type="project" value="TreeGrafter"/>
</dbReference>
<dbReference type="PANTHER" id="PTHR18947">
    <property type="entry name" value="HOOK PROTEINS"/>
    <property type="match status" value="1"/>
</dbReference>
<feature type="compositionally biased region" description="Polar residues" evidence="2">
    <location>
        <begin position="1483"/>
        <end position="1502"/>
    </location>
</feature>
<dbReference type="Proteomes" id="UP000580250">
    <property type="component" value="Unassembled WGS sequence"/>
</dbReference>
<proteinExistence type="predicted"/>
<feature type="region of interest" description="Disordered" evidence="2">
    <location>
        <begin position="1277"/>
        <end position="1505"/>
    </location>
</feature>
<name>A0A6V7V5B2_MELEN</name>
<feature type="region of interest" description="Disordered" evidence="2">
    <location>
        <begin position="261"/>
        <end position="286"/>
    </location>
</feature>
<dbReference type="Gene3D" id="1.10.418.10">
    <property type="entry name" value="Calponin-like domain"/>
    <property type="match status" value="1"/>
</dbReference>
<dbReference type="OrthoDB" id="10254988at2759"/>
<protein>
    <submittedName>
        <fullName evidence="3">Uncharacterized protein</fullName>
    </submittedName>
</protein>
<evidence type="ECO:0000256" key="2">
    <source>
        <dbReference type="SAM" id="MobiDB-lite"/>
    </source>
</evidence>
<feature type="coiled-coil region" evidence="1">
    <location>
        <begin position="361"/>
        <end position="547"/>
    </location>
</feature>
<dbReference type="EMBL" id="CAJEWN010000163">
    <property type="protein sequence ID" value="CAD2170102.1"/>
    <property type="molecule type" value="Genomic_DNA"/>
</dbReference>
<dbReference type="GO" id="GO:0030705">
    <property type="term" value="P:cytoskeleton-dependent intracellular transport"/>
    <property type="evidence" value="ECO:0007669"/>
    <property type="project" value="TreeGrafter"/>
</dbReference>
<feature type="compositionally biased region" description="Low complexity" evidence="2">
    <location>
        <begin position="1470"/>
        <end position="1482"/>
    </location>
</feature>
<evidence type="ECO:0000256" key="1">
    <source>
        <dbReference type="SAM" id="Coils"/>
    </source>
</evidence>
<feature type="compositionally biased region" description="Polar residues" evidence="2">
    <location>
        <begin position="1441"/>
        <end position="1452"/>
    </location>
</feature>
<organism evidence="3 4">
    <name type="scientific">Meloidogyne enterolobii</name>
    <name type="common">Root-knot nematode worm</name>
    <name type="synonym">Meloidogyne mayaguensis</name>
    <dbReference type="NCBI Taxonomy" id="390850"/>
    <lineage>
        <taxon>Eukaryota</taxon>
        <taxon>Metazoa</taxon>
        <taxon>Ecdysozoa</taxon>
        <taxon>Nematoda</taxon>
        <taxon>Chromadorea</taxon>
        <taxon>Rhabditida</taxon>
        <taxon>Tylenchina</taxon>
        <taxon>Tylenchomorpha</taxon>
        <taxon>Tylenchoidea</taxon>
        <taxon>Meloidogynidae</taxon>
        <taxon>Meloidogyninae</taxon>
        <taxon>Meloidogyne</taxon>
    </lineage>
</organism>
<feature type="coiled-coil region" evidence="1">
    <location>
        <begin position="901"/>
        <end position="963"/>
    </location>
</feature>